<accession>A0A7T7ZWM0</accession>
<name>A0A7T7ZWM0_9FLAO</name>
<evidence type="ECO:0000256" key="1">
    <source>
        <dbReference type="SAM" id="Phobius"/>
    </source>
</evidence>
<evidence type="ECO:0000313" key="3">
    <source>
        <dbReference type="Proteomes" id="UP000595426"/>
    </source>
</evidence>
<dbReference type="AlphaFoldDB" id="A0A7T7ZWM0"/>
<dbReference type="EMBL" id="CP067018">
    <property type="protein sequence ID" value="QQN57219.1"/>
    <property type="molecule type" value="Genomic_DNA"/>
</dbReference>
<protein>
    <submittedName>
        <fullName evidence="2">Uncharacterized protein</fullName>
    </submittedName>
</protein>
<gene>
    <name evidence="2" type="ORF">I6H88_12215</name>
</gene>
<keyword evidence="3" id="KW-1185">Reference proteome</keyword>
<organism evidence="2 3">
    <name type="scientific">Elizabethkingia bruuniana</name>
    <dbReference type="NCBI Taxonomy" id="1756149"/>
    <lineage>
        <taxon>Bacteria</taxon>
        <taxon>Pseudomonadati</taxon>
        <taxon>Bacteroidota</taxon>
        <taxon>Flavobacteriia</taxon>
        <taxon>Flavobacteriales</taxon>
        <taxon>Weeksellaceae</taxon>
        <taxon>Elizabethkingia</taxon>
    </lineage>
</organism>
<dbReference type="RefSeq" id="WP_034869340.1">
    <property type="nucleotide sequence ID" value="NZ_CP014337.1"/>
</dbReference>
<keyword evidence="1" id="KW-1133">Transmembrane helix</keyword>
<sequence length="93" mass="11203">MNNNIDNWLNGLNEFQEGLTLISFGVIILIISKFIHKDLNNEGYKPFKPFRRKNKSQSEDNFFIIMYMRSFWGIYIGLFIILFGIYKSLRYFF</sequence>
<evidence type="ECO:0000313" key="2">
    <source>
        <dbReference type="EMBL" id="QQN57219.1"/>
    </source>
</evidence>
<keyword evidence="1" id="KW-0812">Transmembrane</keyword>
<dbReference type="GeneID" id="93131596"/>
<feature type="transmembrane region" description="Helical" evidence="1">
    <location>
        <begin position="18"/>
        <end position="35"/>
    </location>
</feature>
<reference evidence="2 3" key="1">
    <citation type="submission" date="2020-12" db="EMBL/GenBank/DDBJ databases">
        <title>FDA dAtabase for Regulatory Grade micrObial Sequences (FDA-ARGOS): Supporting development and validation of Infectious Disease Dx tests.</title>
        <authorList>
            <person name="Kerrigan L."/>
            <person name="Long C."/>
            <person name="Tallon L."/>
            <person name="Sadzewicz L."/>
            <person name="Zhao X."/>
            <person name="Boylan J."/>
            <person name="Ott S."/>
            <person name="Bowen H."/>
            <person name="Vavikolanu K."/>
            <person name="Mehta A."/>
            <person name="Aluvathingal J."/>
            <person name="Nadendla S."/>
            <person name="Yan Y."/>
            <person name="Sichtig H."/>
        </authorList>
    </citation>
    <scope>NUCLEOTIDE SEQUENCE [LARGE SCALE GENOMIC DNA]</scope>
    <source>
        <strain evidence="2 3">FDAARGOS_1031</strain>
    </source>
</reference>
<proteinExistence type="predicted"/>
<feature type="transmembrane region" description="Helical" evidence="1">
    <location>
        <begin position="62"/>
        <end position="86"/>
    </location>
</feature>
<keyword evidence="1" id="KW-0472">Membrane</keyword>
<dbReference type="KEGG" id="egm:AYC65_01685"/>
<dbReference type="Proteomes" id="UP000595426">
    <property type="component" value="Chromosome"/>
</dbReference>